<protein>
    <submittedName>
        <fullName evidence="5">MULE domain-containing protein</fullName>
    </submittedName>
</protein>
<feature type="domain" description="DUF7041" evidence="2">
    <location>
        <begin position="24"/>
        <end position="104"/>
    </location>
</feature>
<evidence type="ECO:0000256" key="1">
    <source>
        <dbReference type="SAM" id="MobiDB-lite"/>
    </source>
</evidence>
<evidence type="ECO:0000313" key="5">
    <source>
        <dbReference type="WBParaSite" id="ECPE_0001772401-mRNA-1"/>
    </source>
</evidence>
<dbReference type="OrthoDB" id="6262499at2759"/>
<dbReference type="PANTHER" id="PTHR33327">
    <property type="entry name" value="ENDONUCLEASE"/>
    <property type="match status" value="1"/>
</dbReference>
<accession>A0A183BEP4</accession>
<dbReference type="PANTHER" id="PTHR33327:SF3">
    <property type="entry name" value="RNA-DIRECTED DNA POLYMERASE"/>
    <property type="match status" value="1"/>
</dbReference>
<dbReference type="WBParaSite" id="ECPE_0001772401-mRNA-1">
    <property type="protein sequence ID" value="ECPE_0001772401-mRNA-1"/>
    <property type="gene ID" value="ECPE_0001772401"/>
</dbReference>
<dbReference type="EMBL" id="UZAN01070823">
    <property type="protein sequence ID" value="VDP94984.1"/>
    <property type="molecule type" value="Genomic_DNA"/>
</dbReference>
<dbReference type="Pfam" id="PF23055">
    <property type="entry name" value="DUF7041"/>
    <property type="match status" value="1"/>
</dbReference>
<sequence length="257" mass="28999">MTEERPPVDDSELDLLALSLKPVAFIPHDREVCFAALETQYIARNVRSQRPKYVYAVEAIPGDQMSAIRDIILKPAEKDAYDILKAAILQFHTPSNEESLRQLLARHPIGDTTPSMHLGCLYSLSGPANAQCDIVRELWLESLPRHIQLTVMALLEDSFIDKAASIADQIVARVSNEDNFLVDTTYQPYRDNRDKDAVRPSQARPHCIHQRLSFKVRVPVPTTNTYGAKPRLERAAQPAHVHQKQPKAQKLRPVPTT</sequence>
<evidence type="ECO:0000313" key="4">
    <source>
        <dbReference type="Proteomes" id="UP000272942"/>
    </source>
</evidence>
<evidence type="ECO:0000313" key="3">
    <source>
        <dbReference type="EMBL" id="VDP94984.1"/>
    </source>
</evidence>
<keyword evidence="4" id="KW-1185">Reference proteome</keyword>
<feature type="compositionally biased region" description="Basic residues" evidence="1">
    <location>
        <begin position="241"/>
        <end position="250"/>
    </location>
</feature>
<evidence type="ECO:0000259" key="2">
    <source>
        <dbReference type="Pfam" id="PF23055"/>
    </source>
</evidence>
<dbReference type="AlphaFoldDB" id="A0A183BEP4"/>
<dbReference type="Proteomes" id="UP000272942">
    <property type="component" value="Unassembled WGS sequence"/>
</dbReference>
<feature type="region of interest" description="Disordered" evidence="1">
    <location>
        <begin position="225"/>
        <end position="257"/>
    </location>
</feature>
<organism evidence="5">
    <name type="scientific">Echinostoma caproni</name>
    <dbReference type="NCBI Taxonomy" id="27848"/>
    <lineage>
        <taxon>Eukaryota</taxon>
        <taxon>Metazoa</taxon>
        <taxon>Spiralia</taxon>
        <taxon>Lophotrochozoa</taxon>
        <taxon>Platyhelminthes</taxon>
        <taxon>Trematoda</taxon>
        <taxon>Digenea</taxon>
        <taxon>Plagiorchiida</taxon>
        <taxon>Echinostomata</taxon>
        <taxon>Echinostomatoidea</taxon>
        <taxon>Echinostomatidae</taxon>
        <taxon>Echinostoma</taxon>
    </lineage>
</organism>
<reference evidence="3 4" key="2">
    <citation type="submission" date="2018-11" db="EMBL/GenBank/DDBJ databases">
        <authorList>
            <consortium name="Pathogen Informatics"/>
        </authorList>
    </citation>
    <scope>NUCLEOTIDE SEQUENCE [LARGE SCALE GENOMIC DNA]</scope>
    <source>
        <strain evidence="3 4">Egypt</strain>
    </source>
</reference>
<proteinExistence type="predicted"/>
<dbReference type="InterPro" id="IPR055469">
    <property type="entry name" value="DUF7041"/>
</dbReference>
<name>A0A183BEP4_9TREM</name>
<gene>
    <name evidence="3" type="ORF">ECPE_LOCUS17679</name>
</gene>
<reference evidence="5" key="1">
    <citation type="submission" date="2016-06" db="UniProtKB">
        <authorList>
            <consortium name="WormBaseParasite"/>
        </authorList>
    </citation>
    <scope>IDENTIFICATION</scope>
</reference>